<comment type="caution">
    <text evidence="6">The sequence shown here is derived from an EMBL/GenBank/DDBJ whole genome shotgun (WGS) entry which is preliminary data.</text>
</comment>
<reference evidence="7" key="1">
    <citation type="journal article" date="2019" name="Int. J. Syst. Evol. Microbiol.">
        <title>The Global Catalogue of Microorganisms (GCM) 10K type strain sequencing project: providing services to taxonomists for standard genome sequencing and annotation.</title>
        <authorList>
            <consortium name="The Broad Institute Genomics Platform"/>
            <consortium name="The Broad Institute Genome Sequencing Center for Infectious Disease"/>
            <person name="Wu L."/>
            <person name="Ma J."/>
        </authorList>
    </citation>
    <scope>NUCLEOTIDE SEQUENCE [LARGE SCALE GENOMIC DNA]</scope>
    <source>
        <strain evidence="7">CGMCC 1.12121</strain>
    </source>
</reference>
<evidence type="ECO:0000259" key="4">
    <source>
        <dbReference type="Pfam" id="PF07804"/>
    </source>
</evidence>
<dbReference type="InterPro" id="IPR052028">
    <property type="entry name" value="HipA_Ser/Thr_kinase"/>
</dbReference>
<dbReference type="Proteomes" id="UP001596030">
    <property type="component" value="Unassembled WGS sequence"/>
</dbReference>
<evidence type="ECO:0000256" key="3">
    <source>
        <dbReference type="ARBA" id="ARBA00022777"/>
    </source>
</evidence>
<dbReference type="Gene3D" id="1.10.1070.20">
    <property type="match status" value="1"/>
</dbReference>
<keyword evidence="7" id="KW-1185">Reference proteome</keyword>
<feature type="domain" description="HipA-like C-terminal" evidence="4">
    <location>
        <begin position="165"/>
        <end position="396"/>
    </location>
</feature>
<dbReference type="InterPro" id="IPR012893">
    <property type="entry name" value="HipA-like_C"/>
</dbReference>
<dbReference type="RefSeq" id="WP_246975131.1">
    <property type="nucleotide sequence ID" value="NZ_JAKGAN010000007.1"/>
</dbReference>
<name>A0ABV9CW65_9GAMM</name>
<dbReference type="InterPro" id="IPR017508">
    <property type="entry name" value="HipA_N1"/>
</dbReference>
<comment type="similarity">
    <text evidence="1">Belongs to the HipA Ser/Thr kinase family.</text>
</comment>
<organism evidence="6 7">
    <name type="scientific">Chromohalobacter sarecensis</name>
    <dbReference type="NCBI Taxonomy" id="245294"/>
    <lineage>
        <taxon>Bacteria</taxon>
        <taxon>Pseudomonadati</taxon>
        <taxon>Pseudomonadota</taxon>
        <taxon>Gammaproteobacteria</taxon>
        <taxon>Oceanospirillales</taxon>
        <taxon>Halomonadaceae</taxon>
        <taxon>Chromohalobacter</taxon>
    </lineage>
</organism>
<keyword evidence="2" id="KW-0808">Transferase</keyword>
<dbReference type="EMBL" id="JBHSEU010000001">
    <property type="protein sequence ID" value="MFC4537320.1"/>
    <property type="molecule type" value="Genomic_DNA"/>
</dbReference>
<evidence type="ECO:0000256" key="2">
    <source>
        <dbReference type="ARBA" id="ARBA00022679"/>
    </source>
</evidence>
<evidence type="ECO:0000259" key="5">
    <source>
        <dbReference type="Pfam" id="PF13657"/>
    </source>
</evidence>
<dbReference type="Pfam" id="PF07804">
    <property type="entry name" value="HipA_C"/>
    <property type="match status" value="1"/>
</dbReference>
<dbReference type="PANTHER" id="PTHR37419:SF8">
    <property type="entry name" value="TOXIN YJJJ"/>
    <property type="match status" value="1"/>
</dbReference>
<feature type="domain" description="HipA N-terminal subdomain 1" evidence="5">
    <location>
        <begin position="22"/>
        <end position="121"/>
    </location>
</feature>
<dbReference type="PANTHER" id="PTHR37419">
    <property type="entry name" value="SERINE/THREONINE-PROTEIN KINASE TOXIN HIPA"/>
    <property type="match status" value="1"/>
</dbReference>
<evidence type="ECO:0000256" key="1">
    <source>
        <dbReference type="ARBA" id="ARBA00010164"/>
    </source>
</evidence>
<protein>
    <submittedName>
        <fullName evidence="6">Type II toxin-antitoxin system HipA family toxin</fullName>
    </submittedName>
</protein>
<accession>A0ABV9CW65</accession>
<evidence type="ECO:0000313" key="7">
    <source>
        <dbReference type="Proteomes" id="UP001596030"/>
    </source>
</evidence>
<keyword evidence="3" id="KW-0418">Kinase</keyword>
<gene>
    <name evidence="6" type="ORF">ACFO0U_00815</name>
</gene>
<dbReference type="Pfam" id="PF13657">
    <property type="entry name" value="Couple_hipA"/>
    <property type="match status" value="1"/>
</dbReference>
<sequence length="430" mass="47322">MSDFQPVRKLEVVRRLQQGGECRVGVLAQSTRGVFFQYDDAYVDAYHSLSPFQLPFDTQLHTAPAAPHHGIHGLFADSLPDGWGLMLMDRVFRQHGIAPRQVTAMDRLAYVGDRGMGALRFRPLSPYVHQPGDHWVDIGRLGEEARQLFEGQTETVLEALAEAGSSGGARPKAQLYFSSASSQHASTHPQEGLSPWLVKFTSSSLSLGHEEGLCEAAYLSMAASAGIDVPEWRLLPPPNGAPAVAWLATKRFDCATQNGQGRYHLHSACGLLDADFRLPSLDYEDLIKAGQILCGAPRVGQALFRRAIFNLLAVNQDDHSKNWAFLMDDAGQWSLAPFYDVTFSPSPFGEHATAYCGHGKTPPRETLQRLAEQAGFARWSQARQVIEEVTEGVQQWARVSDELGVSRGTRQLIQKTLDDTHAYAKTLLAG</sequence>
<evidence type="ECO:0000313" key="6">
    <source>
        <dbReference type="EMBL" id="MFC4537320.1"/>
    </source>
</evidence>
<proteinExistence type="inferred from homology"/>